<proteinExistence type="predicted"/>
<evidence type="ECO:0000313" key="4">
    <source>
        <dbReference type="Proteomes" id="UP001188597"/>
    </source>
</evidence>
<dbReference type="PANTHER" id="PTHR46619">
    <property type="entry name" value="RNA RECOGNITION MOTIF XS DOMAIN PROTEIN-RELATED"/>
    <property type="match status" value="1"/>
</dbReference>
<dbReference type="AlphaFoldDB" id="A0AA88X622"/>
<evidence type="ECO:0000313" key="3">
    <source>
        <dbReference type="EMBL" id="KAK3040587.1"/>
    </source>
</evidence>
<accession>A0AA88X622</accession>
<protein>
    <recommendedName>
        <fullName evidence="2">XS domain-containing protein</fullName>
    </recommendedName>
</protein>
<comment type="caution">
    <text evidence="3">The sequence shown here is derived from an EMBL/GenBank/DDBJ whole genome shotgun (WGS) entry which is preliminary data.</text>
</comment>
<sequence length="545" mass="59996">MAGGNHPKNSSNKPSSSSSSHRKSRWESGNTHHHPTSDKKPSSSAAVAGGNDPKSPSLPPQKSKPPSRSNPTPSPGHPKPPSDRGPQPGSRPSPSGAPFHYPDPLGPPPPQIPAYDFHMLERRTIALADGSVRSYFALPPDYDDLAPPLRPMDPTGRFHQEMRRPGFGFDRHFGPMGPEFLDRERDDIIIRNPDNTLKRKYWDEGTEGNDDFARQRQQLLQYGNAGSNSHGYSPGLGGRGEFVVGTSSPMVRGGEMRAAKSMRLDGGYEGGRGNVGPLRHNEVDQEALKKAFLYFAKLVNENPAQRNNYLADGKQGPVQCVACGRSSQAFPDTHGLVMHAYNSDSADLHVDHLGLHKALCILMRWNYLMPPDNSKAYQILSADEAAANQDDLIMWPPMVIIHNTVTGKGRDARIEGLGNKAMDNKLRDLGFGGGKAKSLYGREGHLGITLVKFAGDPSGLKEALRLAEFFEKENRGRSRWAAVQSLTSGKDEENNPNLVKVDNKTGERERIFYGYLGIVLDLEKVDFETRKKLVIESARDYKPSR</sequence>
<evidence type="ECO:0000256" key="1">
    <source>
        <dbReference type="SAM" id="MobiDB-lite"/>
    </source>
</evidence>
<organism evidence="3 4">
    <name type="scientific">Escallonia herrerae</name>
    <dbReference type="NCBI Taxonomy" id="1293975"/>
    <lineage>
        <taxon>Eukaryota</taxon>
        <taxon>Viridiplantae</taxon>
        <taxon>Streptophyta</taxon>
        <taxon>Embryophyta</taxon>
        <taxon>Tracheophyta</taxon>
        <taxon>Spermatophyta</taxon>
        <taxon>Magnoliopsida</taxon>
        <taxon>eudicotyledons</taxon>
        <taxon>Gunneridae</taxon>
        <taxon>Pentapetalae</taxon>
        <taxon>asterids</taxon>
        <taxon>campanulids</taxon>
        <taxon>Escalloniales</taxon>
        <taxon>Escalloniaceae</taxon>
        <taxon>Escallonia</taxon>
    </lineage>
</organism>
<dbReference type="GO" id="GO:0031047">
    <property type="term" value="P:regulatory ncRNA-mediated gene silencing"/>
    <property type="evidence" value="ECO:0007669"/>
    <property type="project" value="InterPro"/>
</dbReference>
<gene>
    <name evidence="3" type="ORF">RJ639_029033</name>
</gene>
<feature type="compositionally biased region" description="Low complexity" evidence="1">
    <location>
        <begin position="1"/>
        <end position="19"/>
    </location>
</feature>
<reference evidence="3" key="1">
    <citation type="submission" date="2022-12" db="EMBL/GenBank/DDBJ databases">
        <title>Draft genome assemblies for two species of Escallonia (Escalloniales).</title>
        <authorList>
            <person name="Chanderbali A."/>
            <person name="Dervinis C."/>
            <person name="Anghel I."/>
            <person name="Soltis D."/>
            <person name="Soltis P."/>
            <person name="Zapata F."/>
        </authorList>
    </citation>
    <scope>NUCLEOTIDE SEQUENCE</scope>
    <source>
        <strain evidence="3">UCBG64.0493</strain>
        <tissue evidence="3">Leaf</tissue>
    </source>
</reference>
<evidence type="ECO:0000259" key="2">
    <source>
        <dbReference type="Pfam" id="PF03468"/>
    </source>
</evidence>
<dbReference type="InterPro" id="IPR038588">
    <property type="entry name" value="XS_domain_sf"/>
</dbReference>
<dbReference type="Pfam" id="PF03468">
    <property type="entry name" value="XS"/>
    <property type="match status" value="1"/>
</dbReference>
<feature type="region of interest" description="Disordered" evidence="1">
    <location>
        <begin position="1"/>
        <end position="114"/>
    </location>
</feature>
<dbReference type="PANTHER" id="PTHR46619:SF3">
    <property type="entry name" value="RNA RECOGNITION MOTIF XS DOMAIN PROTEIN"/>
    <property type="match status" value="1"/>
</dbReference>
<dbReference type="Proteomes" id="UP001188597">
    <property type="component" value="Unassembled WGS sequence"/>
</dbReference>
<dbReference type="Gene3D" id="3.30.70.2890">
    <property type="entry name" value="XS domain"/>
    <property type="match status" value="1"/>
</dbReference>
<name>A0AA88X622_9ASTE</name>
<dbReference type="InterPro" id="IPR005380">
    <property type="entry name" value="XS_domain"/>
</dbReference>
<dbReference type="EMBL" id="JAVXUP010000052">
    <property type="protein sequence ID" value="KAK3040587.1"/>
    <property type="molecule type" value="Genomic_DNA"/>
</dbReference>
<feature type="domain" description="XS" evidence="2">
    <location>
        <begin position="390"/>
        <end position="522"/>
    </location>
</feature>
<feature type="compositionally biased region" description="Low complexity" evidence="1">
    <location>
        <begin position="84"/>
        <end position="103"/>
    </location>
</feature>
<keyword evidence="4" id="KW-1185">Reference proteome</keyword>